<dbReference type="PROSITE" id="PS51820">
    <property type="entry name" value="PA14"/>
    <property type="match status" value="1"/>
</dbReference>
<evidence type="ECO:0000256" key="1">
    <source>
        <dbReference type="SAM" id="SignalP"/>
    </source>
</evidence>
<sequence>MYAIISFLILLTLIGAESSELISCLPTKLVGSGFLTKFYDYELLSKAGWEPGFFKSGYRTNVFGTKKGIHNIDFEHEGPWDIRLVYEFIYGQRTKYTNFVTEYTGYFFAKESGKYTFSLAANSGASLQLGSNGICCDDVLCSVTEDSSYALTTSKDGSRVLSKFVSFDLKKNLYYPMKLVYFNSQGDSSLSLRMKNPHGNVISDFSDYVWQVTFKGSICYTTVYGLWSGSLKTISTHKVANTKHHTETVHVLDPKPRSTATLTWDQPSTSTEIQDNGPTVMVVVYVPRLRTTIHEYWNGETKETDSFIGKDQVATIRIKHPRKRVHAFVTEDIPSTSIELIEDGETLRIIEHRPRETVRVEEFWNGETNETDSFIGDNQIATIRVKRPRKRVHAFVTEDRPSASTEFIEDGETLRIIEHRPRETVRVEEFWNGETNETDSFIGDDQVATIRVKRPRKRVHAFVTEDRPSASTEFIEDGETLRIIEHRPRETVRVEEFWNGETNETDSFIGDDQVATIRVKRPRKRVHAFVTEDRSSTSTEFIEDGETLRIIEHRPRETVRVEEFWNGETNETDSFIGDDQVATIRVKRPRKRVHAFVTEDRSSTSTEFIEDGETLRIIEHRPRETVRVEEFWNGETKETDSFIGDNQIATIRVKHPRKRVHAFVTEDIPSTSIELIEDGETLKIIEHRPRETVRVEEFWNGETNETDSFIGDDQVATIRIKHPRKRVHAFVTEDIPSTSIELIEDGETLRIIEHRPRETVRVEEFWNGETNETDSFIGDDQVATIRVKRPRKRVHAFVTEDIPSTSIELIEDGETLRIIEHRPRETVRVEEFWNGETNETDSFIGDDQVATIRVKRPRKRVHLFVTEDIPSTSIELIEDGETLRIIEHRPRETVRVEEFWNGETKETDSFIGDNQIATIRVKHPRKRVHAFVTEDRSSTSTEFIEDGETLRIIEHRPRETVRVEEFWNGETNETDSFIGDDQVATIRVKRPRKRVHLFVTEDIPSTSIELIEDGETLRIIEHRPRTIPPSDESLQDIQNTTETSAEADQMASHVVRNSRGHAVASGMEDMINSSSVETGVTNSVVEHELSQPVNATEFLDGENNHTEVPTGGDQVVALRPEIKELEGKANSFEVDLSDRANAALSPLYGLVSKQMTGFPSETFENLSGTLERTSSSTKLENELEKSAGITKAWSNSVEDQIYDGSLLSANVTTSTLASKKTDTDKFSVNGMSLNETERGLCFLTIFKAQSSQACGTPFCECDGSLTLPYTQVPIETDAHLNDSLKLACNSELLDRDKANLTRSEKSFRLSTALDKSGISSGDDARFVHLANSVVYSMSAMSNSHSKTRQEYSDLVEMSLCPLLCPSLPQVSSGESATARITSLLSEPGTEISPVNYSPLSVNLPDLMNAVNAGIVTESVNRTQPGNCKVPHCTSQYGVTSVGVEYDSGVERSPLDENLDSYATVICTDHCTLNVASSRLSNQSSDEQNLDFSPVSSVFDRSIQGFITFEKASSSLKLPTTTLKSSSQVVLFEGAACKMSLKMFTVAISLLLWIL</sequence>
<protein>
    <submittedName>
        <fullName evidence="3">PA14 domain-containing protein</fullName>
    </submittedName>
</protein>
<feature type="chain" id="PRO_5020948766" evidence="1">
    <location>
        <begin position="19"/>
        <end position="1554"/>
    </location>
</feature>
<keyword evidence="4" id="KW-1185">Reference proteome</keyword>
<accession>A0A4V1AEB8</accession>
<evidence type="ECO:0000313" key="4">
    <source>
        <dbReference type="Proteomes" id="UP000292447"/>
    </source>
</evidence>
<organism evidence="3 4">
    <name type="scientific">Metschnikowia aff. pulcherrima</name>
    <dbReference type="NCBI Taxonomy" id="2163413"/>
    <lineage>
        <taxon>Eukaryota</taxon>
        <taxon>Fungi</taxon>
        <taxon>Dikarya</taxon>
        <taxon>Ascomycota</taxon>
        <taxon>Saccharomycotina</taxon>
        <taxon>Pichiomycetes</taxon>
        <taxon>Metschnikowiaceae</taxon>
        <taxon>Metschnikowia</taxon>
    </lineage>
</organism>
<gene>
    <name evidence="3" type="primary">MPUL0C06410</name>
    <name evidence="3" type="ORF">METSCH_C06410</name>
</gene>
<dbReference type="STRING" id="2163413.A0A4V1AEB8"/>
<dbReference type="Proteomes" id="UP000292447">
    <property type="component" value="Chromosome III"/>
</dbReference>
<dbReference type="InterPro" id="IPR037524">
    <property type="entry name" value="PA14/GLEYA"/>
</dbReference>
<dbReference type="SUPFAM" id="SSF56988">
    <property type="entry name" value="Anthrax protective antigen"/>
    <property type="match status" value="1"/>
</dbReference>
<feature type="domain" description="PA14" evidence="2">
    <location>
        <begin position="48"/>
        <end position="208"/>
    </location>
</feature>
<dbReference type="Gene3D" id="2.60.120.1560">
    <property type="match status" value="1"/>
</dbReference>
<dbReference type="Pfam" id="PF10528">
    <property type="entry name" value="GLEYA"/>
    <property type="match status" value="1"/>
</dbReference>
<reference evidence="4" key="1">
    <citation type="submission" date="2019-03" db="EMBL/GenBank/DDBJ databases">
        <title>Snf2 controls pulcherriminic acid biosynthesis and connects pigmentation and antifungal activity of the yeast Metschnikowia pulcherrima.</title>
        <authorList>
            <person name="Gore-Lloyd D."/>
            <person name="Sumann I."/>
            <person name="Brachmann A.O."/>
            <person name="Schneeberger K."/>
            <person name="Ortiz-Merino R.A."/>
            <person name="Moreno-Beltran M."/>
            <person name="Schlaefli M."/>
            <person name="Kirner P."/>
            <person name="Santos Kron A."/>
            <person name="Wolfe K.H."/>
            <person name="Piel J."/>
            <person name="Ahrens C.H."/>
            <person name="Henk D."/>
            <person name="Freimoser F.M."/>
        </authorList>
    </citation>
    <scope>NUCLEOTIDE SEQUENCE [LARGE SCALE GENOMIC DNA]</scope>
    <source>
        <strain evidence="4">APC 1.2</strain>
    </source>
</reference>
<keyword evidence="1" id="KW-0732">Signal</keyword>
<evidence type="ECO:0000259" key="2">
    <source>
        <dbReference type="PROSITE" id="PS51820"/>
    </source>
</evidence>
<dbReference type="InterPro" id="IPR018871">
    <property type="entry name" value="GLEYA_adhesin_domain"/>
</dbReference>
<evidence type="ECO:0000313" key="3">
    <source>
        <dbReference type="EMBL" id="QBM88663.1"/>
    </source>
</evidence>
<dbReference type="EMBL" id="CP034458">
    <property type="protein sequence ID" value="QBM88663.1"/>
    <property type="molecule type" value="Genomic_DNA"/>
</dbReference>
<feature type="signal peptide" evidence="1">
    <location>
        <begin position="1"/>
        <end position="18"/>
    </location>
</feature>
<name>A0A4V1AEB8_9ASCO</name>
<proteinExistence type="predicted"/>